<dbReference type="Pfam" id="PF04338">
    <property type="entry name" value="DUF481"/>
    <property type="match status" value="1"/>
</dbReference>
<dbReference type="OrthoDB" id="5848222at2"/>
<comment type="caution">
    <text evidence="1">The sequence shown here is derived from an EMBL/GenBank/DDBJ whole genome shotgun (WGS) entry which is preliminary data.</text>
</comment>
<organism evidence="1 2">
    <name type="scientific">Litorilituus lipolyticus</name>
    <dbReference type="NCBI Taxonomy" id="2491017"/>
    <lineage>
        <taxon>Bacteria</taxon>
        <taxon>Pseudomonadati</taxon>
        <taxon>Pseudomonadota</taxon>
        <taxon>Gammaproteobacteria</taxon>
        <taxon>Alteromonadales</taxon>
        <taxon>Colwelliaceae</taxon>
        <taxon>Litorilituus</taxon>
    </lineage>
</organism>
<protein>
    <submittedName>
        <fullName evidence="1">DUF481 domain-containing protein</fullName>
    </submittedName>
</protein>
<dbReference type="RefSeq" id="WP_140602816.1">
    <property type="nucleotide sequence ID" value="NZ_SAWY01000016.1"/>
</dbReference>
<keyword evidence="2" id="KW-1185">Reference proteome</keyword>
<dbReference type="Proteomes" id="UP000315303">
    <property type="component" value="Unassembled WGS sequence"/>
</dbReference>
<accession>A0A502KWU0</accession>
<dbReference type="AlphaFoldDB" id="A0A502KWU0"/>
<sequence length="350" mass="40794">MISFASLSESQTEKLTWQNPTPIFNQKYDWLKLNSDEWLKGDIISMYDDELEFESDEFGILTFDWEDVSVLRSRFDQRIRLSNGQVVQGFLIVENGKLTLLSQGKEVHYSLSELLSITSSAERRIDLWDAKVTLGIDVSAGNVEKLDYFSTVMVQRRTPFTRFRSDLIFNYSKSTQEEESEVLSNSKRLTAYLDWFYSGEIFFRAIDYENFSDIQQNIDNRNTFGLSLGYHVINSKRILWDFTAGPSYQETKYSQANESTRSKVVSLSTLFEYTVSKVTDFVFDYQIQFVDDDAGARNHHLKTGYEFEFTQNFDVDLMLYIDRVAKPVSTLDNTPKKNDYRLLISLGYDF</sequence>
<gene>
    <name evidence="1" type="ORF">EPA86_07515</name>
</gene>
<proteinExistence type="predicted"/>
<reference evidence="1 2" key="1">
    <citation type="submission" date="2019-01" db="EMBL/GenBank/DDBJ databases">
        <title>Litorilituus lipolytica sp. nov., isolated from intertidal sand of the Yellow Sea in China.</title>
        <authorList>
            <person name="Liu A."/>
        </authorList>
    </citation>
    <scope>NUCLEOTIDE SEQUENCE [LARGE SCALE GENOMIC DNA]</scope>
    <source>
        <strain evidence="1 2">RZ04</strain>
    </source>
</reference>
<evidence type="ECO:0000313" key="2">
    <source>
        <dbReference type="Proteomes" id="UP000315303"/>
    </source>
</evidence>
<name>A0A502KWU0_9GAMM</name>
<dbReference type="EMBL" id="SAWY01000016">
    <property type="protein sequence ID" value="TPH16128.1"/>
    <property type="molecule type" value="Genomic_DNA"/>
</dbReference>
<evidence type="ECO:0000313" key="1">
    <source>
        <dbReference type="EMBL" id="TPH16128.1"/>
    </source>
</evidence>
<dbReference type="InterPro" id="IPR007433">
    <property type="entry name" value="DUF481"/>
</dbReference>